<evidence type="ECO:0000256" key="6">
    <source>
        <dbReference type="ARBA" id="ARBA00034617"/>
    </source>
</evidence>
<evidence type="ECO:0000256" key="7">
    <source>
        <dbReference type="ARBA" id="ARBA00034808"/>
    </source>
</evidence>
<dbReference type="PANTHER" id="PTHR11070:SF45">
    <property type="entry name" value="DNA 3'-5' HELICASE"/>
    <property type="match status" value="1"/>
</dbReference>
<keyword evidence="2 9" id="KW-0378">Hydrolase</keyword>
<dbReference type="Proteomes" id="UP001058514">
    <property type="component" value="Chromosome"/>
</dbReference>
<evidence type="ECO:0000256" key="3">
    <source>
        <dbReference type="ARBA" id="ARBA00022806"/>
    </source>
</evidence>
<dbReference type="SUPFAM" id="SSF143011">
    <property type="entry name" value="RelE-like"/>
    <property type="match status" value="1"/>
</dbReference>
<dbReference type="InterPro" id="IPR014017">
    <property type="entry name" value="DNA_helicase_UvrD-like_C"/>
</dbReference>
<dbReference type="Pfam" id="PF13361">
    <property type="entry name" value="UvrD_C"/>
    <property type="match status" value="1"/>
</dbReference>
<dbReference type="SUPFAM" id="SSF52540">
    <property type="entry name" value="P-loop containing nucleoside triphosphate hydrolases"/>
    <property type="match status" value="1"/>
</dbReference>
<evidence type="ECO:0000259" key="10">
    <source>
        <dbReference type="PROSITE" id="PS51198"/>
    </source>
</evidence>
<dbReference type="InterPro" id="IPR035093">
    <property type="entry name" value="RelE/ParE_toxin_dom_sf"/>
</dbReference>
<evidence type="ECO:0000256" key="5">
    <source>
        <dbReference type="ARBA" id="ARBA00023235"/>
    </source>
</evidence>
<evidence type="ECO:0000313" key="12">
    <source>
        <dbReference type="Proteomes" id="UP001058514"/>
    </source>
</evidence>
<keyword evidence="3 9" id="KW-0347">Helicase</keyword>
<dbReference type="InterPro" id="IPR027417">
    <property type="entry name" value="P-loop_NTPase"/>
</dbReference>
<dbReference type="Gene3D" id="3.40.50.300">
    <property type="entry name" value="P-loop containing nucleotide triphosphate hydrolases"/>
    <property type="match status" value="2"/>
</dbReference>
<dbReference type="PROSITE" id="PS51198">
    <property type="entry name" value="UVRD_HELICASE_ATP_BIND"/>
    <property type="match status" value="1"/>
</dbReference>
<name>A0ABY5WEP3_9RHOB</name>
<proteinExistence type="predicted"/>
<keyword evidence="5" id="KW-0413">Isomerase</keyword>
<organism evidence="11 12">
    <name type="scientific">Leisingera aquaemixtae</name>
    <dbReference type="NCBI Taxonomy" id="1396826"/>
    <lineage>
        <taxon>Bacteria</taxon>
        <taxon>Pseudomonadati</taxon>
        <taxon>Pseudomonadota</taxon>
        <taxon>Alphaproteobacteria</taxon>
        <taxon>Rhodobacterales</taxon>
        <taxon>Roseobacteraceae</taxon>
        <taxon>Leisingera</taxon>
    </lineage>
</organism>
<dbReference type="InterPro" id="IPR000212">
    <property type="entry name" value="DNA_helicase_UvrD/REP"/>
</dbReference>
<protein>
    <recommendedName>
        <fullName evidence="7">DNA 3'-5' helicase</fullName>
        <ecNumber evidence="7">5.6.2.4</ecNumber>
    </recommendedName>
</protein>
<comment type="catalytic activity">
    <reaction evidence="8">
        <text>ATP + H2O = ADP + phosphate + H(+)</text>
        <dbReference type="Rhea" id="RHEA:13065"/>
        <dbReference type="ChEBI" id="CHEBI:15377"/>
        <dbReference type="ChEBI" id="CHEBI:15378"/>
        <dbReference type="ChEBI" id="CHEBI:30616"/>
        <dbReference type="ChEBI" id="CHEBI:43474"/>
        <dbReference type="ChEBI" id="CHEBI:456216"/>
        <dbReference type="EC" id="5.6.2.4"/>
    </reaction>
</comment>
<feature type="domain" description="UvrD-like helicase ATP-binding" evidence="10">
    <location>
        <begin position="242"/>
        <end position="558"/>
    </location>
</feature>
<evidence type="ECO:0000313" key="11">
    <source>
        <dbReference type="EMBL" id="UWQ39925.1"/>
    </source>
</evidence>
<evidence type="ECO:0000256" key="8">
    <source>
        <dbReference type="ARBA" id="ARBA00048988"/>
    </source>
</evidence>
<dbReference type="InterPro" id="IPR014016">
    <property type="entry name" value="UvrD-like_ATP-bd"/>
</dbReference>
<comment type="catalytic activity">
    <reaction evidence="6">
        <text>Couples ATP hydrolysis with the unwinding of duplex DNA by translocating in the 3'-5' direction.</text>
        <dbReference type="EC" id="5.6.2.4"/>
    </reaction>
</comment>
<reference evidence="11" key="1">
    <citation type="submission" date="2021-08" db="EMBL/GenBank/DDBJ databases">
        <authorList>
            <person name="Nwanade C."/>
            <person name="Wang M."/>
            <person name="Masoudi A."/>
            <person name="Yu Z."/>
            <person name="Liu J."/>
        </authorList>
    </citation>
    <scope>NUCLEOTIDE SEQUENCE</scope>
    <source>
        <strain evidence="11">S166</strain>
    </source>
</reference>
<dbReference type="EC" id="5.6.2.4" evidence="7"/>
<dbReference type="PANTHER" id="PTHR11070">
    <property type="entry name" value="UVRD / RECB / PCRA DNA HELICASE FAMILY MEMBER"/>
    <property type="match status" value="1"/>
</dbReference>
<keyword evidence="1 9" id="KW-0547">Nucleotide-binding</keyword>
<gene>
    <name evidence="11" type="ORF">K3718_10025</name>
</gene>
<dbReference type="RefSeq" id="WP_259963447.1">
    <property type="nucleotide sequence ID" value="NZ_CP081051.1"/>
</dbReference>
<evidence type="ECO:0000256" key="1">
    <source>
        <dbReference type="ARBA" id="ARBA00022741"/>
    </source>
</evidence>
<evidence type="ECO:0000256" key="9">
    <source>
        <dbReference type="PROSITE-ProRule" id="PRU00560"/>
    </source>
</evidence>
<dbReference type="EMBL" id="CP081051">
    <property type="protein sequence ID" value="UWQ39925.1"/>
    <property type="molecule type" value="Genomic_DNA"/>
</dbReference>
<evidence type="ECO:0000256" key="4">
    <source>
        <dbReference type="ARBA" id="ARBA00022840"/>
    </source>
</evidence>
<accession>A0ABY5WEP3</accession>
<sequence length="711" mass="80265">MTKSPETLNLSIDISCNLALEKVPASVRKQFWKLVQKLHAHPEANGNNLERVKGGSDKRMRSIRIDQGYRAIALQEGADLLLVHVDEHDKAYAWAERRRAVVDDITQSVRFVVAVSEEAEAPAMPPVKAEHRPGLFDAWTDDELISVGVLADHLPTVRAIVDEDTITAAPELDEVAQLSLTGLAAGLTVEEVRDEIGLTEAPANKVTFSEALRSDIAQRRIRVLDDKDLEAFVERDMAAWRIFLHPMQRRLAEGRKSTTLVRGGAGTGKTVVAMHRARWLADQIRRDPSRKGRKVLVTTFTRNLASDIRQNLWNLCPENLSKSAPVIEVMNLDAWVSEFLRARNFGKTIVFGDHKDLKKIWEDAFDQFTLPDGLSQAFVKDEWRQIIQAQGLEQKNEYFRASRTGRGSPLSRPMRKELWAIYEYVRARMVEQGIAEPDDGYRAVRAILDAGSITLPFDHIVVDETQDMGEQAIRLLRAMVPERENDLFLVGDAHQRIYPRKASMTACGVNVRGRRSNILRINYRTTEEIRRWAVSVMTGQAVDDMDTSVESSKGYRSLMHGPEPLVAEVASKSDELVNLVEWLKCIDLKTRTVGICTYTRRQRDEVNDHLIAQGLKTEILERDSDDSSCPGIKLLTMHRSKGLEFDAVCLMFIGAQDFPPAWIFMPEAFPDDASREDELQRLRSLVHVAATRARGTLRISLTGQLSKDLFT</sequence>
<feature type="binding site" evidence="9">
    <location>
        <begin position="263"/>
        <end position="270"/>
    </location>
    <ligand>
        <name>ATP</name>
        <dbReference type="ChEBI" id="CHEBI:30616"/>
    </ligand>
</feature>
<evidence type="ECO:0000256" key="2">
    <source>
        <dbReference type="ARBA" id="ARBA00022801"/>
    </source>
</evidence>
<dbReference type="Pfam" id="PF00580">
    <property type="entry name" value="UvrD-helicase"/>
    <property type="match status" value="1"/>
</dbReference>
<keyword evidence="4 9" id="KW-0067">ATP-binding</keyword>
<keyword evidence="12" id="KW-1185">Reference proteome</keyword>